<feature type="binding site" evidence="9">
    <location>
        <position position="52"/>
    </location>
    <ligand>
        <name>Mg(2+)</name>
        <dbReference type="ChEBI" id="CHEBI:18420"/>
    </ligand>
</feature>
<evidence type="ECO:0000256" key="3">
    <source>
        <dbReference type="ARBA" id="ARBA00022723"/>
    </source>
</evidence>
<keyword evidence="3 9" id="KW-0479">Metal-binding</keyword>
<evidence type="ECO:0000256" key="6">
    <source>
        <dbReference type="ARBA" id="ARBA00022840"/>
    </source>
</evidence>
<dbReference type="Proteomes" id="UP000027661">
    <property type="component" value="Unassembled WGS sequence"/>
</dbReference>
<dbReference type="CDD" id="cd03109">
    <property type="entry name" value="DTBS"/>
    <property type="match status" value="1"/>
</dbReference>
<dbReference type="GO" id="GO:0000287">
    <property type="term" value="F:magnesium ion binding"/>
    <property type="evidence" value="ECO:0007669"/>
    <property type="project" value="UniProtKB-UniRule"/>
</dbReference>
<feature type="binding site" evidence="9">
    <location>
        <position position="43"/>
    </location>
    <ligand>
        <name>substrate</name>
    </ligand>
</feature>
<dbReference type="PANTHER" id="PTHR43210">
    <property type="entry name" value="DETHIOBIOTIN SYNTHETASE"/>
    <property type="match status" value="1"/>
</dbReference>
<keyword evidence="1 9" id="KW-0963">Cytoplasm</keyword>
<comment type="caution">
    <text evidence="9">Lacks conserved residue(s) required for the propagation of feature annotation.</text>
</comment>
<keyword evidence="4 9" id="KW-0547">Nucleotide-binding</keyword>
<dbReference type="EC" id="6.3.3.3" evidence="9"/>
<dbReference type="SUPFAM" id="SSF52540">
    <property type="entry name" value="P-loop containing nucleoside triphosphate hydrolases"/>
    <property type="match status" value="1"/>
</dbReference>
<dbReference type="PATRIC" id="fig|1339352.3.peg.3858"/>
<gene>
    <name evidence="9 10" type="primary">bioD</name>
    <name evidence="10" type="ORF">M099_4112</name>
</gene>
<dbReference type="AlphaFoldDB" id="A0A069S501"/>
<evidence type="ECO:0000313" key="10">
    <source>
        <dbReference type="EMBL" id="KDS45114.1"/>
    </source>
</evidence>
<dbReference type="Gene3D" id="3.40.50.300">
    <property type="entry name" value="P-loop containing nucleotide triphosphate hydrolases"/>
    <property type="match status" value="1"/>
</dbReference>
<dbReference type="RefSeq" id="WP_016270368.1">
    <property type="nucleotide sequence ID" value="NZ_JNHM01000148.1"/>
</dbReference>
<name>A0A069S501_PHOVU</name>
<evidence type="ECO:0000256" key="2">
    <source>
        <dbReference type="ARBA" id="ARBA00022598"/>
    </source>
</evidence>
<dbReference type="NCBIfam" id="TIGR00347">
    <property type="entry name" value="bioD"/>
    <property type="match status" value="1"/>
</dbReference>
<dbReference type="GO" id="GO:0005524">
    <property type="term" value="F:ATP binding"/>
    <property type="evidence" value="ECO:0007669"/>
    <property type="project" value="UniProtKB-UniRule"/>
</dbReference>
<feature type="binding site" evidence="9">
    <location>
        <position position="18"/>
    </location>
    <ligand>
        <name>Mg(2+)</name>
        <dbReference type="ChEBI" id="CHEBI:18420"/>
    </ligand>
</feature>
<dbReference type="Pfam" id="PF13500">
    <property type="entry name" value="AAA_26"/>
    <property type="match status" value="1"/>
</dbReference>
<organism evidence="10 11">
    <name type="scientific">Phocaeicola vulgatus str. 3975 RP4</name>
    <dbReference type="NCBI Taxonomy" id="1339352"/>
    <lineage>
        <taxon>Bacteria</taxon>
        <taxon>Pseudomonadati</taxon>
        <taxon>Bacteroidota</taxon>
        <taxon>Bacteroidia</taxon>
        <taxon>Bacteroidales</taxon>
        <taxon>Bacteroidaceae</taxon>
        <taxon>Phocaeicola</taxon>
    </lineage>
</organism>
<evidence type="ECO:0000256" key="8">
    <source>
        <dbReference type="ARBA" id="ARBA00047386"/>
    </source>
</evidence>
<evidence type="ECO:0000256" key="5">
    <source>
        <dbReference type="ARBA" id="ARBA00022756"/>
    </source>
</evidence>
<dbReference type="GO" id="GO:0042803">
    <property type="term" value="F:protein homodimerization activity"/>
    <property type="evidence" value="ECO:0007669"/>
    <property type="project" value="UniProtKB-ARBA"/>
</dbReference>
<dbReference type="InterPro" id="IPR004472">
    <property type="entry name" value="DTB_synth_BioD"/>
</dbReference>
<dbReference type="GO" id="GO:0005829">
    <property type="term" value="C:cytosol"/>
    <property type="evidence" value="ECO:0007669"/>
    <property type="project" value="TreeGrafter"/>
</dbReference>
<comment type="cofactor">
    <cofactor evidence="9">
        <name>Mg(2+)</name>
        <dbReference type="ChEBI" id="CHEBI:18420"/>
    </cofactor>
</comment>
<comment type="catalytic activity">
    <reaction evidence="9">
        <text>(7R,8S)-7,8-diammoniononanoate + CO2 + ATP = (4R,5S)-dethiobiotin + ADP + phosphate + 3 H(+)</text>
        <dbReference type="Rhea" id="RHEA:15805"/>
        <dbReference type="ChEBI" id="CHEBI:15378"/>
        <dbReference type="ChEBI" id="CHEBI:16526"/>
        <dbReference type="ChEBI" id="CHEBI:30616"/>
        <dbReference type="ChEBI" id="CHEBI:43474"/>
        <dbReference type="ChEBI" id="CHEBI:149469"/>
        <dbReference type="ChEBI" id="CHEBI:149473"/>
        <dbReference type="ChEBI" id="CHEBI:456216"/>
        <dbReference type="EC" id="6.3.3.3"/>
    </reaction>
</comment>
<dbReference type="InterPro" id="IPR027417">
    <property type="entry name" value="P-loop_NTPase"/>
</dbReference>
<keyword evidence="2 9" id="KW-0436">Ligase</keyword>
<comment type="subcellular location">
    <subcellularLocation>
        <location evidence="9">Cytoplasm</location>
    </subcellularLocation>
</comment>
<evidence type="ECO:0000256" key="1">
    <source>
        <dbReference type="ARBA" id="ARBA00022490"/>
    </source>
</evidence>
<evidence type="ECO:0000256" key="9">
    <source>
        <dbReference type="HAMAP-Rule" id="MF_00336"/>
    </source>
</evidence>
<evidence type="ECO:0000313" key="11">
    <source>
        <dbReference type="Proteomes" id="UP000027661"/>
    </source>
</evidence>
<dbReference type="GO" id="GO:0004141">
    <property type="term" value="F:dethiobiotin synthase activity"/>
    <property type="evidence" value="ECO:0007669"/>
    <property type="project" value="UniProtKB-UniRule"/>
</dbReference>
<comment type="similarity">
    <text evidence="9">Belongs to the dethiobiotin synthetase family.</text>
</comment>
<dbReference type="GO" id="GO:0009102">
    <property type="term" value="P:biotin biosynthetic process"/>
    <property type="evidence" value="ECO:0007669"/>
    <property type="project" value="UniProtKB-UniRule"/>
</dbReference>
<proteinExistence type="inferred from homology"/>
<accession>A0A069S501</accession>
<dbReference type="PANTHER" id="PTHR43210:SF2">
    <property type="entry name" value="ATP-DEPENDENT DETHIOBIOTIN SYNTHETASE BIOD 2"/>
    <property type="match status" value="1"/>
</dbReference>
<reference evidence="10 11" key="1">
    <citation type="submission" date="2014-04" db="EMBL/GenBank/DDBJ databases">
        <authorList>
            <person name="Sears C."/>
            <person name="Carroll K."/>
            <person name="Sack B.R."/>
            <person name="Qadri F."/>
            <person name="Myers L.L."/>
            <person name="Chung G.-T."/>
            <person name="Escheverria P."/>
            <person name="Fraser C.M."/>
            <person name="Sadzewicz L."/>
            <person name="Shefchek K.A."/>
            <person name="Tallon L."/>
            <person name="Das S.P."/>
            <person name="Daugherty S."/>
            <person name="Mongodin E.F."/>
        </authorList>
    </citation>
    <scope>NUCLEOTIDE SEQUENCE [LARGE SCALE GENOMIC DNA]</scope>
    <source>
        <strain evidence="10 11">3975 RP4</strain>
    </source>
</reference>
<protein>
    <recommendedName>
        <fullName evidence="9">ATP-dependent dethiobiotin synthetase BioD</fullName>
        <ecNumber evidence="9">6.3.3.3</ecNumber>
    </recommendedName>
    <alternativeName>
        <fullName evidence="9">DTB synthetase</fullName>
        <shortName evidence="9">DTBS</shortName>
    </alternativeName>
    <alternativeName>
        <fullName evidence="9">Dethiobiotin synthase</fullName>
    </alternativeName>
</protein>
<dbReference type="PIRSF" id="PIRSF006755">
    <property type="entry name" value="DTB_synth"/>
    <property type="match status" value="1"/>
</dbReference>
<feature type="binding site" evidence="9">
    <location>
        <begin position="117"/>
        <end position="120"/>
    </location>
    <ligand>
        <name>ATP</name>
        <dbReference type="ChEBI" id="CHEBI:30616"/>
    </ligand>
</feature>
<feature type="binding site" evidence="9">
    <location>
        <begin position="14"/>
        <end position="19"/>
    </location>
    <ligand>
        <name>ATP</name>
        <dbReference type="ChEBI" id="CHEBI:30616"/>
    </ligand>
</feature>
<dbReference type="HAMAP" id="MF_00336">
    <property type="entry name" value="BioD"/>
    <property type="match status" value="1"/>
</dbReference>
<evidence type="ECO:0000256" key="7">
    <source>
        <dbReference type="ARBA" id="ARBA00022842"/>
    </source>
</evidence>
<keyword evidence="5 9" id="KW-0093">Biotin biosynthesis</keyword>
<feature type="active site" evidence="9">
    <location>
        <position position="39"/>
    </location>
</feature>
<evidence type="ECO:0000256" key="4">
    <source>
        <dbReference type="ARBA" id="ARBA00022741"/>
    </source>
</evidence>
<comment type="catalytic activity">
    <reaction evidence="8">
        <text>(7R,8S)-8-amino-7-(carboxyamino)nonanoate + ATP = (4R,5S)-dethiobiotin + ADP + phosphate + H(+)</text>
        <dbReference type="Rhea" id="RHEA:63684"/>
        <dbReference type="ChEBI" id="CHEBI:15378"/>
        <dbReference type="ChEBI" id="CHEBI:30616"/>
        <dbReference type="ChEBI" id="CHEBI:43474"/>
        <dbReference type="ChEBI" id="CHEBI:149470"/>
        <dbReference type="ChEBI" id="CHEBI:149473"/>
        <dbReference type="ChEBI" id="CHEBI:456216"/>
    </reaction>
</comment>
<feature type="binding site" evidence="9">
    <location>
        <position position="117"/>
    </location>
    <ligand>
        <name>Mg(2+)</name>
        <dbReference type="ChEBI" id="CHEBI:18420"/>
    </ligand>
</feature>
<keyword evidence="6 9" id="KW-0067">ATP-binding</keyword>
<feature type="binding site" evidence="9">
    <location>
        <position position="52"/>
    </location>
    <ligand>
        <name>ATP</name>
        <dbReference type="ChEBI" id="CHEBI:30616"/>
    </ligand>
</feature>
<comment type="subunit">
    <text evidence="9">Homodimer.</text>
</comment>
<dbReference type="UniPathway" id="UPA00078">
    <property type="reaction ID" value="UER00161"/>
</dbReference>
<sequence length="214" mass="24302">MKQNVFFVSGIDTDIGKSYATAYLAHLWNKQGCRTITQKFIQTGNPEGYSEDIELHRRLMGMEYLPEDEQGLTKPEIFSYPASPHLASRIDNRAIDFDKIKHATEVLSERYDAVLVEGAGGLMVPLTEDNLTIDYVQESGYPLVFVTSGRLGSINHTLLSFEAIERRGIKLHTVMYNLFPEGEDKIIQADTETYICRYIEKHFPDTAFVKVPCL</sequence>
<comment type="caution">
    <text evidence="10">The sequence shown here is derived from an EMBL/GenBank/DDBJ whole genome shotgun (WGS) entry which is preliminary data.</text>
</comment>
<dbReference type="FunFam" id="3.40.50.300:FF:000292">
    <property type="entry name" value="ATP-dependent dethiobiotin synthetase BioD"/>
    <property type="match status" value="1"/>
</dbReference>
<dbReference type="EMBL" id="JNHM01000148">
    <property type="protein sequence ID" value="KDS45114.1"/>
    <property type="molecule type" value="Genomic_DNA"/>
</dbReference>
<keyword evidence="7 9" id="KW-0460">Magnesium</keyword>
<comment type="pathway">
    <text evidence="9">Cofactor biosynthesis; biotin biosynthesis; biotin from 7,8-diaminononanoate: step 1/2.</text>
</comment>
<comment type="function">
    <text evidence="9">Catalyzes a mechanistically unusual reaction, the ATP-dependent insertion of CO2 between the N7 and N8 nitrogen atoms of 7,8-diaminopelargonic acid (DAPA, also called 7,8-diammoniononanoate) to form a ureido ring.</text>
</comment>